<name>A0A252F708_9FIRM</name>
<organism evidence="1 2">
    <name type="scientific">Butyricicoccus porcorum</name>
    <dbReference type="NCBI Taxonomy" id="1945634"/>
    <lineage>
        <taxon>Bacteria</taxon>
        <taxon>Bacillati</taxon>
        <taxon>Bacillota</taxon>
        <taxon>Clostridia</taxon>
        <taxon>Eubacteriales</taxon>
        <taxon>Butyricicoccaceae</taxon>
        <taxon>Butyricicoccus</taxon>
    </lineage>
</organism>
<dbReference type="EMBL" id="NHOC01000002">
    <property type="protein sequence ID" value="OUM21568.1"/>
    <property type="molecule type" value="Genomic_DNA"/>
</dbReference>
<dbReference type="AlphaFoldDB" id="A0A252F708"/>
<dbReference type="OrthoDB" id="3183422at2"/>
<protein>
    <recommendedName>
        <fullName evidence="3">DUF4406 domain-containing protein</fullName>
    </recommendedName>
</protein>
<evidence type="ECO:0000313" key="1">
    <source>
        <dbReference type="EMBL" id="OUM21568.1"/>
    </source>
</evidence>
<sequence>MKKLFISQQMRGRTNDEILTERRQAVQDVQRMIGEEVEPLNTFFTDYDGKPLEFLGKSIMMMAQADVVYFCKGWEDARGCRVERSAAENYDVKMVVSA</sequence>
<dbReference type="Pfam" id="PF14359">
    <property type="entry name" value="DUF4406"/>
    <property type="match status" value="1"/>
</dbReference>
<reference evidence="1 2" key="1">
    <citation type="submission" date="2017-05" db="EMBL/GenBank/DDBJ databases">
        <title>Butyricicoccus porcorum sp. nov. a butyrate-producing bacterium from the swine intestinal tract.</title>
        <authorList>
            <person name="Trachsel J."/>
            <person name="Humphrey S."/>
            <person name="Allen H.K."/>
        </authorList>
    </citation>
    <scope>NUCLEOTIDE SEQUENCE [LARGE SCALE GENOMIC DNA]</scope>
    <source>
        <strain evidence="1">BB10</strain>
    </source>
</reference>
<dbReference type="SUPFAM" id="SSF52309">
    <property type="entry name" value="N-(deoxy)ribosyltransferase-like"/>
    <property type="match status" value="1"/>
</dbReference>
<dbReference type="InterPro" id="IPR025518">
    <property type="entry name" value="DUF4406"/>
</dbReference>
<evidence type="ECO:0008006" key="3">
    <source>
        <dbReference type="Google" id="ProtNLM"/>
    </source>
</evidence>
<gene>
    <name evidence="1" type="ORF">CBW42_03115</name>
</gene>
<proteinExistence type="predicted"/>
<accession>A0A252F708</accession>
<evidence type="ECO:0000313" key="2">
    <source>
        <dbReference type="Proteomes" id="UP000194903"/>
    </source>
</evidence>
<comment type="caution">
    <text evidence="1">The sequence shown here is derived from an EMBL/GenBank/DDBJ whole genome shotgun (WGS) entry which is preliminary data.</text>
</comment>
<dbReference type="RefSeq" id="WP_087017640.1">
    <property type="nucleotide sequence ID" value="NZ_CP178353.1"/>
</dbReference>
<keyword evidence="2" id="KW-1185">Reference proteome</keyword>
<dbReference type="Proteomes" id="UP000194903">
    <property type="component" value="Unassembled WGS sequence"/>
</dbReference>